<sequence>MDSRRMVTALINSIPNIGTTDQSSNPLRDPPQESRNIFVTLYAIFEKELLPALDLLDRNLVTRLKTSETCKLYLVRSAQPQTSRNPQYEHINYYEVRLNAWSCSCPAFTFSAFPATSDDIAPQPERLATMNEEWAFGGLTLGSDMPVCKHLLACVLVEHCQMFSHFVEEKQIAIEEMAGWAAGWGD</sequence>
<comment type="caution">
    <text evidence="3">The sequence shown here is derived from an EMBL/GenBank/DDBJ whole genome shotgun (WGS) entry which is preliminary data.</text>
</comment>
<dbReference type="PROSITE" id="PS50966">
    <property type="entry name" value="ZF_SWIM"/>
    <property type="match status" value="1"/>
</dbReference>
<evidence type="ECO:0000313" key="4">
    <source>
        <dbReference type="Proteomes" id="UP000660729"/>
    </source>
</evidence>
<dbReference type="EMBL" id="JABCIY010000175">
    <property type="protein sequence ID" value="KAF7190301.1"/>
    <property type="molecule type" value="Genomic_DNA"/>
</dbReference>
<evidence type="ECO:0000259" key="2">
    <source>
        <dbReference type="PROSITE" id="PS50966"/>
    </source>
</evidence>
<proteinExistence type="predicted"/>
<protein>
    <recommendedName>
        <fullName evidence="2">SWIM-type domain-containing protein</fullName>
    </recommendedName>
</protein>
<reference evidence="3" key="1">
    <citation type="submission" date="2020-04" db="EMBL/GenBank/DDBJ databases">
        <title>Draft genome resource of the tomato pathogen Pseudocercospora fuligena.</title>
        <authorList>
            <person name="Zaccaron A."/>
        </authorList>
    </citation>
    <scope>NUCLEOTIDE SEQUENCE</scope>
    <source>
        <strain evidence="3">PF001</strain>
    </source>
</reference>
<dbReference type="AlphaFoldDB" id="A0A8H6RFT1"/>
<dbReference type="OrthoDB" id="5413281at2759"/>
<organism evidence="3 4">
    <name type="scientific">Pseudocercospora fuligena</name>
    <dbReference type="NCBI Taxonomy" id="685502"/>
    <lineage>
        <taxon>Eukaryota</taxon>
        <taxon>Fungi</taxon>
        <taxon>Dikarya</taxon>
        <taxon>Ascomycota</taxon>
        <taxon>Pezizomycotina</taxon>
        <taxon>Dothideomycetes</taxon>
        <taxon>Dothideomycetidae</taxon>
        <taxon>Mycosphaerellales</taxon>
        <taxon>Mycosphaerellaceae</taxon>
        <taxon>Pseudocercospora</taxon>
    </lineage>
</organism>
<evidence type="ECO:0000313" key="3">
    <source>
        <dbReference type="EMBL" id="KAF7190301.1"/>
    </source>
</evidence>
<dbReference type="InterPro" id="IPR007527">
    <property type="entry name" value="Znf_SWIM"/>
</dbReference>
<dbReference type="GO" id="GO:0008270">
    <property type="term" value="F:zinc ion binding"/>
    <property type="evidence" value="ECO:0007669"/>
    <property type="project" value="UniProtKB-KW"/>
</dbReference>
<keyword evidence="4" id="KW-1185">Reference proteome</keyword>
<evidence type="ECO:0000256" key="1">
    <source>
        <dbReference type="PROSITE-ProRule" id="PRU00325"/>
    </source>
</evidence>
<keyword evidence="1" id="KW-0479">Metal-binding</keyword>
<dbReference type="Proteomes" id="UP000660729">
    <property type="component" value="Unassembled WGS sequence"/>
</dbReference>
<name>A0A8H6RFT1_9PEZI</name>
<keyword evidence="1" id="KW-0863">Zinc-finger</keyword>
<accession>A0A8H6RFT1</accession>
<gene>
    <name evidence="3" type="ORF">HII31_08632</name>
</gene>
<keyword evidence="1" id="KW-0862">Zinc</keyword>
<feature type="domain" description="SWIM-type" evidence="2">
    <location>
        <begin position="94"/>
        <end position="159"/>
    </location>
</feature>